<evidence type="ECO:0000256" key="3">
    <source>
        <dbReference type="ARBA" id="ARBA00023015"/>
    </source>
</evidence>
<keyword evidence="11" id="KW-1185">Reference proteome</keyword>
<reference evidence="10 11" key="1">
    <citation type="journal article" date="2018" name="MBio">
        <title>Comparative Genomics Reveals the Core Gene Toolbox for the Fungus-Insect Symbiosis.</title>
        <authorList>
            <person name="Wang Y."/>
            <person name="Stata M."/>
            <person name="Wang W."/>
            <person name="Stajich J.E."/>
            <person name="White M.M."/>
            <person name="Moncalvo J.M."/>
        </authorList>
    </citation>
    <scope>NUCLEOTIDE SEQUENCE [LARGE SCALE GENOMIC DNA]</scope>
    <source>
        <strain evidence="10 11">SC-DP-2</strain>
    </source>
</reference>
<feature type="domain" description="HSF-type DNA-binding" evidence="9">
    <location>
        <begin position="58"/>
        <end position="82"/>
    </location>
</feature>
<proteinExistence type="inferred from homology"/>
<comment type="subcellular location">
    <subcellularLocation>
        <location evidence="1">Nucleus</location>
    </subcellularLocation>
</comment>
<dbReference type="FunFam" id="1.10.10.10:FF:000027">
    <property type="entry name" value="Heat shock transcription factor 1"/>
    <property type="match status" value="1"/>
</dbReference>
<feature type="compositionally biased region" description="Basic and acidic residues" evidence="8">
    <location>
        <begin position="792"/>
        <end position="801"/>
    </location>
</feature>
<dbReference type="AlphaFoldDB" id="A0A2T9ZAI7"/>
<accession>A0A2T9ZAI7</accession>
<dbReference type="PROSITE" id="PS00434">
    <property type="entry name" value="HSF_DOMAIN"/>
    <property type="match status" value="1"/>
</dbReference>
<protein>
    <recommendedName>
        <fullName evidence="9">HSF-type DNA-binding domain-containing protein</fullName>
    </recommendedName>
</protein>
<dbReference type="Proteomes" id="UP000245609">
    <property type="component" value="Unassembled WGS sequence"/>
</dbReference>
<feature type="compositionally biased region" description="Polar residues" evidence="8">
    <location>
        <begin position="247"/>
        <end position="261"/>
    </location>
</feature>
<organism evidence="10 11">
    <name type="scientific">Smittium megazygosporum</name>
    <dbReference type="NCBI Taxonomy" id="133381"/>
    <lineage>
        <taxon>Eukaryota</taxon>
        <taxon>Fungi</taxon>
        <taxon>Fungi incertae sedis</taxon>
        <taxon>Zoopagomycota</taxon>
        <taxon>Kickxellomycotina</taxon>
        <taxon>Harpellomycetes</taxon>
        <taxon>Harpellales</taxon>
        <taxon>Legeriomycetaceae</taxon>
        <taxon>Smittium</taxon>
    </lineage>
</organism>
<evidence type="ECO:0000256" key="6">
    <source>
        <dbReference type="ARBA" id="ARBA00023242"/>
    </source>
</evidence>
<feature type="region of interest" description="Disordered" evidence="8">
    <location>
        <begin position="784"/>
        <end position="844"/>
    </location>
</feature>
<evidence type="ECO:0000259" key="9">
    <source>
        <dbReference type="PROSITE" id="PS00434"/>
    </source>
</evidence>
<dbReference type="Gene3D" id="1.10.10.10">
    <property type="entry name" value="Winged helix-like DNA-binding domain superfamily/Winged helix DNA-binding domain"/>
    <property type="match status" value="1"/>
</dbReference>
<dbReference type="PRINTS" id="PR00056">
    <property type="entry name" value="HSFDOMAIN"/>
</dbReference>
<feature type="region of interest" description="Disordered" evidence="8">
    <location>
        <begin position="399"/>
        <end position="446"/>
    </location>
</feature>
<dbReference type="SMART" id="SM00415">
    <property type="entry name" value="HSF"/>
    <property type="match status" value="1"/>
</dbReference>
<sequence length="1213" mass="132910">MILEKPSSNVNQRIRVTGFLNKLYNLVDDPTTNDFIRWTENGESFLIFKHEDFAKEILPKFFKHNNFSSFVRQLNMYGFHKVPHLHQGVMVTDSSTQESWEFNNPYFVRNQPDLLHFVVRNNKSRTSKDEPAANNLIKQNQNSVPASSLIKNPSSLENDLTQQIFNLSKELESTKDHQVTLSTELKRLRRENALLWNEAAATSNRLIRQQEGVDKIIKFLSSIFSNEKQKSDIGNRGGYLLLENTPRKSGNSSLSPKSRSIASPRMFPKPKLNQTINVNLNSTSSLLDSNVLNSFGSSDILHDFTGKPSGDNSFFYPSKISVLDDDNKESSSLAHLDSYRGNQLIQGGTSNQGVGPILNNQNSLDLLLSKISNQSNIQSLDDGSRDSTPLDVPASSIVQLHSPPSEDANPKSTELNDAQSSPNDKKQGKKIIKNGGDLSSHKDKVPKPASQLMLPFKHYINTHDNLSIADKDLTDISQHSSSKVGDLHGTDPLFSNMANSNLQGKIINKNIAKFSPLNLLITAITTCTPEQFEIFVKLFQIFDMNNNFLPSLFLYLKTHGKSGLKQNIADIWSKPEFYRKIQVMNEKRFAYPELYSLLIRAANGKLDLKQNETLISQPKPAIPNPNLSFSSSSIPTDQRQLNIRTPISSSKNNENVANLSTDLFNLLSNETNSNDPNGSFNNTDFDFDGLENNDAFLKSISHNDSVPFQNNTGDINANLSNFEKSGNNLAALDADPDQQEKLNKIFDEFFNISDPSILNNSLSLNQSLEQSLEAILSQNASSGTSFVSNATKEPESNDQKSTDFSSNIKPSRKSSNDGSSQTPKKPKLINSNENDVDMSPGAALTPVYQPSSFLNVNTPNNDAILNPALDQNSGSLPLGNNLAAPNNDSDILSWIFPSNVPQNHLIEYTNDHIIPSGDVLSNKNLTSQLTGNNPQLDSLLMNSATPKSDNHLLNSNFGIFQNSSNPMVDANHPSLVDTSGLQDFSQLAGLGSLSNNSGALNSFDPLENNLGLEGLDIPDFELFSNYRDLKNTMLDPVNSLDISDHSFLLNTPPNLIHSTSGPNLNVTSDSLNMAIPGSSTFAPNSTILPKPPLVPSFTPDAINKDHQNILGNSAVNAILNNQFPIASKDIGSAPSSLLSSNFKSGSGPHIAPKPNSTNPVPTSLGKNLISTQDSVLAPKNKASTVPKNKKLQQPVSSSKSTFASSGAPKLAKK</sequence>
<feature type="region of interest" description="Disordered" evidence="8">
    <location>
        <begin position="1139"/>
        <end position="1213"/>
    </location>
</feature>
<comment type="similarity">
    <text evidence="2 7">Belongs to the HSF family.</text>
</comment>
<dbReference type="EMBL" id="MBFS01000942">
    <property type="protein sequence ID" value="PVV01613.1"/>
    <property type="molecule type" value="Genomic_DNA"/>
</dbReference>
<dbReference type="SUPFAM" id="SSF46785">
    <property type="entry name" value="Winged helix' DNA-binding domain"/>
    <property type="match status" value="1"/>
</dbReference>
<dbReference type="STRING" id="133381.A0A2T9ZAI7"/>
<evidence type="ECO:0000256" key="4">
    <source>
        <dbReference type="ARBA" id="ARBA00023125"/>
    </source>
</evidence>
<evidence type="ECO:0000256" key="8">
    <source>
        <dbReference type="SAM" id="MobiDB-lite"/>
    </source>
</evidence>
<dbReference type="GO" id="GO:0003700">
    <property type="term" value="F:DNA-binding transcription factor activity"/>
    <property type="evidence" value="ECO:0007669"/>
    <property type="project" value="InterPro"/>
</dbReference>
<keyword evidence="4" id="KW-0238">DNA-binding</keyword>
<feature type="compositionally biased region" description="Low complexity" evidence="8">
    <location>
        <begin position="1196"/>
        <end position="1205"/>
    </location>
</feature>
<evidence type="ECO:0000313" key="11">
    <source>
        <dbReference type="Proteomes" id="UP000245609"/>
    </source>
</evidence>
<evidence type="ECO:0000313" key="10">
    <source>
        <dbReference type="EMBL" id="PVV01613.1"/>
    </source>
</evidence>
<name>A0A2T9ZAI7_9FUNG</name>
<keyword evidence="6" id="KW-0539">Nucleus</keyword>
<dbReference type="InterPro" id="IPR036390">
    <property type="entry name" value="WH_DNA-bd_sf"/>
</dbReference>
<feature type="compositionally biased region" description="Polar residues" evidence="8">
    <location>
        <begin position="816"/>
        <end position="833"/>
    </location>
</feature>
<feature type="compositionally biased region" description="Polar residues" evidence="8">
    <location>
        <begin position="1154"/>
        <end position="1174"/>
    </location>
</feature>
<gene>
    <name evidence="10" type="ORF">BB560_003964</name>
</gene>
<feature type="compositionally biased region" description="Polar residues" evidence="8">
    <location>
        <begin position="1181"/>
        <end position="1195"/>
    </location>
</feature>
<dbReference type="InterPro" id="IPR036388">
    <property type="entry name" value="WH-like_DNA-bd_sf"/>
</dbReference>
<dbReference type="GO" id="GO:0043565">
    <property type="term" value="F:sequence-specific DNA binding"/>
    <property type="evidence" value="ECO:0007669"/>
    <property type="project" value="InterPro"/>
</dbReference>
<dbReference type="OrthoDB" id="60033at2759"/>
<dbReference type="InterPro" id="IPR000232">
    <property type="entry name" value="HSF_DNA-bd"/>
</dbReference>
<dbReference type="PANTHER" id="PTHR10015:SF427">
    <property type="entry name" value="HEAT SHOCK FACTOR PROTEIN"/>
    <property type="match status" value="1"/>
</dbReference>
<evidence type="ECO:0000256" key="2">
    <source>
        <dbReference type="ARBA" id="ARBA00006403"/>
    </source>
</evidence>
<keyword evidence="3" id="KW-0805">Transcription regulation</keyword>
<dbReference type="GO" id="GO:0005634">
    <property type="term" value="C:nucleus"/>
    <property type="evidence" value="ECO:0007669"/>
    <property type="project" value="UniProtKB-SubCell"/>
</dbReference>
<keyword evidence="5" id="KW-0804">Transcription</keyword>
<dbReference type="PANTHER" id="PTHR10015">
    <property type="entry name" value="HEAT SHOCK TRANSCRIPTION FACTOR"/>
    <property type="match status" value="1"/>
</dbReference>
<feature type="compositionally biased region" description="Polar residues" evidence="8">
    <location>
        <begin position="410"/>
        <end position="422"/>
    </location>
</feature>
<evidence type="ECO:0000256" key="7">
    <source>
        <dbReference type="RuleBase" id="RU004020"/>
    </source>
</evidence>
<feature type="region of interest" description="Disordered" evidence="8">
    <location>
        <begin position="244"/>
        <end position="268"/>
    </location>
</feature>
<evidence type="ECO:0000256" key="5">
    <source>
        <dbReference type="ARBA" id="ARBA00023163"/>
    </source>
</evidence>
<evidence type="ECO:0000256" key="1">
    <source>
        <dbReference type="ARBA" id="ARBA00004123"/>
    </source>
</evidence>
<comment type="caution">
    <text evidence="10">The sequence shown here is derived from an EMBL/GenBank/DDBJ whole genome shotgun (WGS) entry which is preliminary data.</text>
</comment>
<dbReference type="Pfam" id="PF00447">
    <property type="entry name" value="HSF_DNA-bind"/>
    <property type="match status" value="1"/>
</dbReference>